<dbReference type="EMBL" id="JAAKZF010000006">
    <property type="protein sequence ID" value="NGO51063.1"/>
    <property type="molecule type" value="Genomic_DNA"/>
</dbReference>
<protein>
    <submittedName>
        <fullName evidence="7">OmpA family protein</fullName>
    </submittedName>
</protein>
<dbReference type="PROSITE" id="PS51123">
    <property type="entry name" value="OMPA_2"/>
    <property type="match status" value="1"/>
</dbReference>
<evidence type="ECO:0000256" key="5">
    <source>
        <dbReference type="SAM" id="SignalP"/>
    </source>
</evidence>
<comment type="caution">
    <text evidence="7">The sequence shown here is derived from an EMBL/GenBank/DDBJ whole genome shotgun (WGS) entry which is preliminary data.</text>
</comment>
<dbReference type="PANTHER" id="PTHR30329">
    <property type="entry name" value="STATOR ELEMENT OF FLAGELLAR MOTOR COMPLEX"/>
    <property type="match status" value="1"/>
</dbReference>
<feature type="chain" id="PRO_5026020817" evidence="5">
    <location>
        <begin position="23"/>
        <end position="188"/>
    </location>
</feature>
<proteinExistence type="predicted"/>
<organism evidence="7 8">
    <name type="scientific">Allomesorhizobium camelthorni</name>
    <dbReference type="NCBI Taxonomy" id="475069"/>
    <lineage>
        <taxon>Bacteria</taxon>
        <taxon>Pseudomonadati</taxon>
        <taxon>Pseudomonadota</taxon>
        <taxon>Alphaproteobacteria</taxon>
        <taxon>Hyphomicrobiales</taxon>
        <taxon>Phyllobacteriaceae</taxon>
        <taxon>Allomesorhizobium</taxon>
    </lineage>
</organism>
<keyword evidence="3" id="KW-0998">Cell outer membrane</keyword>
<name>A0A6G4WA24_9HYPH</name>
<feature type="domain" description="OmpA-like" evidence="6">
    <location>
        <begin position="69"/>
        <end position="187"/>
    </location>
</feature>
<dbReference type="SUPFAM" id="SSF103088">
    <property type="entry name" value="OmpA-like"/>
    <property type="match status" value="1"/>
</dbReference>
<dbReference type="Pfam" id="PF00691">
    <property type="entry name" value="OmpA"/>
    <property type="match status" value="1"/>
</dbReference>
<keyword evidence="2 4" id="KW-0472">Membrane</keyword>
<gene>
    <name evidence="7" type="ORF">G6N73_07690</name>
</gene>
<dbReference type="PANTHER" id="PTHR30329:SF21">
    <property type="entry name" value="LIPOPROTEIN YIAD-RELATED"/>
    <property type="match status" value="1"/>
</dbReference>
<evidence type="ECO:0000256" key="1">
    <source>
        <dbReference type="ARBA" id="ARBA00004442"/>
    </source>
</evidence>
<dbReference type="RefSeq" id="WP_165025616.1">
    <property type="nucleotide sequence ID" value="NZ_JAAKZF010000006.1"/>
</dbReference>
<sequence>MAFSFCGSLVVALLVWSGSAAAQQLTDRQLISTLGQMTATAPVVDVGLLVQEATANVTRGVAELPNWGKLAQLPQLAVEIDFENNSVAIEPESYRTMGLIADALHHPQLRHYKFLVVGHTNATGKAEHNLELSLQRADAIMISLTTTFGVPPGQLIAIGVGQELPLDAANPKSPVNRRVQLVNLGVTK</sequence>
<dbReference type="InterPro" id="IPR006664">
    <property type="entry name" value="OMP_bac"/>
</dbReference>
<keyword evidence="8" id="KW-1185">Reference proteome</keyword>
<evidence type="ECO:0000256" key="2">
    <source>
        <dbReference type="ARBA" id="ARBA00023136"/>
    </source>
</evidence>
<evidence type="ECO:0000313" key="7">
    <source>
        <dbReference type="EMBL" id="NGO51063.1"/>
    </source>
</evidence>
<evidence type="ECO:0000259" key="6">
    <source>
        <dbReference type="PROSITE" id="PS51123"/>
    </source>
</evidence>
<comment type="subcellular location">
    <subcellularLocation>
        <location evidence="1">Cell outer membrane</location>
    </subcellularLocation>
</comment>
<evidence type="ECO:0000256" key="3">
    <source>
        <dbReference type="ARBA" id="ARBA00023237"/>
    </source>
</evidence>
<evidence type="ECO:0000256" key="4">
    <source>
        <dbReference type="PROSITE-ProRule" id="PRU00473"/>
    </source>
</evidence>
<dbReference type="Gene3D" id="3.30.1330.60">
    <property type="entry name" value="OmpA-like domain"/>
    <property type="match status" value="1"/>
</dbReference>
<dbReference type="InterPro" id="IPR006665">
    <property type="entry name" value="OmpA-like"/>
</dbReference>
<dbReference type="CDD" id="cd07185">
    <property type="entry name" value="OmpA_C-like"/>
    <property type="match status" value="1"/>
</dbReference>
<reference evidence="7 8" key="1">
    <citation type="submission" date="2020-02" db="EMBL/GenBank/DDBJ databases">
        <title>Genome sequence of strain CCNWXJ40-4.</title>
        <authorList>
            <person name="Gao J."/>
            <person name="Sun J."/>
        </authorList>
    </citation>
    <scope>NUCLEOTIDE SEQUENCE [LARGE SCALE GENOMIC DNA]</scope>
    <source>
        <strain evidence="7 8">CCNWXJ 40-4</strain>
    </source>
</reference>
<feature type="signal peptide" evidence="5">
    <location>
        <begin position="1"/>
        <end position="22"/>
    </location>
</feature>
<evidence type="ECO:0000313" key="8">
    <source>
        <dbReference type="Proteomes" id="UP001642900"/>
    </source>
</evidence>
<dbReference type="GO" id="GO:0009279">
    <property type="term" value="C:cell outer membrane"/>
    <property type="evidence" value="ECO:0007669"/>
    <property type="project" value="UniProtKB-SubCell"/>
</dbReference>
<dbReference type="InterPro" id="IPR036737">
    <property type="entry name" value="OmpA-like_sf"/>
</dbReference>
<keyword evidence="5" id="KW-0732">Signal</keyword>
<dbReference type="InterPro" id="IPR050330">
    <property type="entry name" value="Bact_OuterMem_StrucFunc"/>
</dbReference>
<dbReference type="Proteomes" id="UP001642900">
    <property type="component" value="Unassembled WGS sequence"/>
</dbReference>
<dbReference type="AlphaFoldDB" id="A0A6G4WA24"/>
<accession>A0A6G4WA24</accession>
<dbReference type="PRINTS" id="PR01021">
    <property type="entry name" value="OMPADOMAIN"/>
</dbReference>